<protein>
    <submittedName>
        <fullName evidence="1">3409_t:CDS:1</fullName>
    </submittedName>
</protein>
<feature type="non-terminal residue" evidence="1">
    <location>
        <position position="1"/>
    </location>
</feature>
<accession>A0ACA9PEP7</accession>
<dbReference type="Proteomes" id="UP000789860">
    <property type="component" value="Unassembled WGS sequence"/>
</dbReference>
<reference evidence="1" key="1">
    <citation type="submission" date="2021-06" db="EMBL/GenBank/DDBJ databases">
        <authorList>
            <person name="Kallberg Y."/>
            <person name="Tangrot J."/>
            <person name="Rosling A."/>
        </authorList>
    </citation>
    <scope>NUCLEOTIDE SEQUENCE</scope>
    <source>
        <strain evidence="1">AU212A</strain>
    </source>
</reference>
<evidence type="ECO:0000313" key="2">
    <source>
        <dbReference type="Proteomes" id="UP000789860"/>
    </source>
</evidence>
<gene>
    <name evidence="1" type="ORF">SCALOS_LOCUS10727</name>
</gene>
<dbReference type="EMBL" id="CAJVPM010041727">
    <property type="protein sequence ID" value="CAG8707132.1"/>
    <property type="molecule type" value="Genomic_DNA"/>
</dbReference>
<sequence length="209" mass="24230">TAESLRRPWCKIVEFMEDASNNKSIDLSIFEKSSFMKEMLQQFNFQKILYKESKVAKVCTAIKETMEEIALCLDKICVNYHQEYKSHLSRKDSDCLDPEKVSLIVIGLYEDLSRFTLSFYKEDSLKTCICYVEKAHKIAYKTSCIEGLLWVSNSYYRIGAFYHNNDQARLAVEPIQYSCTILDQYVCKIQQIGGKTSKNLEATQVQLSK</sequence>
<comment type="caution">
    <text evidence="1">The sequence shown here is derived from an EMBL/GenBank/DDBJ whole genome shotgun (WGS) entry which is preliminary data.</text>
</comment>
<organism evidence="1 2">
    <name type="scientific">Scutellospora calospora</name>
    <dbReference type="NCBI Taxonomy" id="85575"/>
    <lineage>
        <taxon>Eukaryota</taxon>
        <taxon>Fungi</taxon>
        <taxon>Fungi incertae sedis</taxon>
        <taxon>Mucoromycota</taxon>
        <taxon>Glomeromycotina</taxon>
        <taxon>Glomeromycetes</taxon>
        <taxon>Diversisporales</taxon>
        <taxon>Gigasporaceae</taxon>
        <taxon>Scutellospora</taxon>
    </lineage>
</organism>
<evidence type="ECO:0000313" key="1">
    <source>
        <dbReference type="EMBL" id="CAG8707132.1"/>
    </source>
</evidence>
<keyword evidence="2" id="KW-1185">Reference proteome</keyword>
<feature type="non-terminal residue" evidence="1">
    <location>
        <position position="209"/>
    </location>
</feature>
<proteinExistence type="predicted"/>
<name>A0ACA9PEP7_9GLOM</name>